<evidence type="ECO:0000313" key="6">
    <source>
        <dbReference type="EnsemblPlants" id="OMERI02G27430.2"/>
    </source>
</evidence>
<dbReference type="EnsemblPlants" id="OMERI02G27430.2">
    <property type="protein sequence ID" value="OMERI02G27430.2"/>
    <property type="gene ID" value="OMERI02G27430"/>
</dbReference>
<feature type="zinc finger region" description="FLZ-type" evidence="3">
    <location>
        <begin position="87"/>
        <end position="131"/>
    </location>
</feature>
<keyword evidence="7" id="KW-1185">Reference proteome</keyword>
<feature type="domain" description="FLZ-type" evidence="5">
    <location>
        <begin position="87"/>
        <end position="131"/>
    </location>
</feature>
<proteinExistence type="inferred from homology"/>
<dbReference type="PANTHER" id="PTHR46057">
    <property type="entry name" value="FCS-LIKE ZINC FINGER 1-RELATED"/>
    <property type="match status" value="1"/>
</dbReference>
<dbReference type="AlphaFoldDB" id="A0A0E0CPX7"/>
<comment type="similarity">
    <text evidence="1">Belongs to the FLZ family.</text>
</comment>
<accession>A0A0E0CPX7</accession>
<sequence>MILAILTGNLMLRSQVSLSPPLQPIKKQQQVKKRPPIRAMEDYFYFSATLELEPVGNLESVSPSPSPRRTTSRDVDVAGELRGRHHHYLDACFLCGRMLAGNKDIFMYRGDTPFCSEECRQRQIDADDASEMMMKRTKKQPAAARGEQQPQRRQSPHGIPVCRGETCARRRRSTTRSMDFTSSYFHAFGNPDFAAVFSGGGSAQAIRPGTTSSSSSGAKAVNVGRGAARQGAPSVFCVQDAEVEEAHHFLDECTLCRKGLAGDIFMYRGDTPFCSEECRREQIEMDRNRHRRKKQQYSPTAQAAAHHHRSERAPQRQLQPQR</sequence>
<name>A0A0E0CPX7_9ORYZ</name>
<dbReference type="GO" id="GO:0046872">
    <property type="term" value="F:metal ion binding"/>
    <property type="evidence" value="ECO:0007669"/>
    <property type="project" value="UniProtKB-KW"/>
</dbReference>
<evidence type="ECO:0000259" key="5">
    <source>
        <dbReference type="PROSITE" id="PS51795"/>
    </source>
</evidence>
<reference evidence="6" key="1">
    <citation type="submission" date="2015-04" db="UniProtKB">
        <authorList>
            <consortium name="EnsemblPlants"/>
        </authorList>
    </citation>
    <scope>IDENTIFICATION</scope>
</reference>
<dbReference type="InterPro" id="IPR007650">
    <property type="entry name" value="Zf-FLZ_dom"/>
</dbReference>
<dbReference type="PANTHER" id="PTHR46057:SF47">
    <property type="entry name" value="OS02G0687100 PROTEIN"/>
    <property type="match status" value="1"/>
</dbReference>
<dbReference type="PROSITE" id="PS51795">
    <property type="entry name" value="ZF_FLZ"/>
    <property type="match status" value="2"/>
</dbReference>
<evidence type="ECO:0000256" key="3">
    <source>
        <dbReference type="PROSITE-ProRule" id="PRU01131"/>
    </source>
</evidence>
<feature type="region of interest" description="Disordered" evidence="4">
    <location>
        <begin position="285"/>
        <end position="322"/>
    </location>
</feature>
<protein>
    <recommendedName>
        <fullName evidence="5">FLZ-type domain-containing protein</fullName>
    </recommendedName>
</protein>
<dbReference type="eggNOG" id="ENOG502R5XP">
    <property type="taxonomic scope" value="Eukaryota"/>
</dbReference>
<feature type="zinc finger region" description="FLZ-type" evidence="3">
    <location>
        <begin position="248"/>
        <end position="290"/>
    </location>
</feature>
<dbReference type="Gramene" id="OMERI02G27430.2">
    <property type="protein sequence ID" value="OMERI02G27430.2"/>
    <property type="gene ID" value="OMERI02G27430"/>
</dbReference>
<evidence type="ECO:0000313" key="7">
    <source>
        <dbReference type="Proteomes" id="UP000008021"/>
    </source>
</evidence>
<reference evidence="6" key="2">
    <citation type="submission" date="2018-05" db="EMBL/GenBank/DDBJ databases">
        <title>OmerRS3 (Oryza meridionalis Reference Sequence Version 3).</title>
        <authorList>
            <person name="Zhang J."/>
            <person name="Kudrna D."/>
            <person name="Lee S."/>
            <person name="Talag J."/>
            <person name="Welchert J."/>
            <person name="Wing R.A."/>
        </authorList>
    </citation>
    <scope>NUCLEOTIDE SEQUENCE [LARGE SCALE GENOMIC DNA]</scope>
    <source>
        <strain evidence="6">cv. OR44</strain>
    </source>
</reference>
<organism evidence="6">
    <name type="scientific">Oryza meridionalis</name>
    <dbReference type="NCBI Taxonomy" id="40149"/>
    <lineage>
        <taxon>Eukaryota</taxon>
        <taxon>Viridiplantae</taxon>
        <taxon>Streptophyta</taxon>
        <taxon>Embryophyta</taxon>
        <taxon>Tracheophyta</taxon>
        <taxon>Spermatophyta</taxon>
        <taxon>Magnoliopsida</taxon>
        <taxon>Liliopsida</taxon>
        <taxon>Poales</taxon>
        <taxon>Poaceae</taxon>
        <taxon>BOP clade</taxon>
        <taxon>Oryzoideae</taxon>
        <taxon>Oryzeae</taxon>
        <taxon>Oryzinae</taxon>
        <taxon>Oryza</taxon>
    </lineage>
</organism>
<feature type="domain" description="FLZ-type" evidence="5">
    <location>
        <begin position="248"/>
        <end position="290"/>
    </location>
</feature>
<evidence type="ECO:0000256" key="2">
    <source>
        <dbReference type="ARBA" id="ARBA00022723"/>
    </source>
</evidence>
<evidence type="ECO:0000256" key="1">
    <source>
        <dbReference type="ARBA" id="ARBA00009374"/>
    </source>
</evidence>
<keyword evidence="2" id="KW-0479">Metal-binding</keyword>
<dbReference type="HOGENOM" id="CLU_864299_0_0_1"/>
<evidence type="ECO:0000256" key="4">
    <source>
        <dbReference type="SAM" id="MobiDB-lite"/>
    </source>
</evidence>
<dbReference type="Proteomes" id="UP000008021">
    <property type="component" value="Chromosome 2"/>
</dbReference>
<feature type="region of interest" description="Disordered" evidence="4">
    <location>
        <begin position="134"/>
        <end position="165"/>
    </location>
</feature>
<dbReference type="InterPro" id="IPR044533">
    <property type="entry name" value="FLZ1/2/3"/>
</dbReference>
<dbReference type="Pfam" id="PF04570">
    <property type="entry name" value="zf-FLZ"/>
    <property type="match status" value="2"/>
</dbReference>
<dbReference type="STRING" id="40149.A0A0E0CPX7"/>